<evidence type="ECO:0000313" key="3">
    <source>
        <dbReference type="Proteomes" id="UP000198677"/>
    </source>
</evidence>
<evidence type="ECO:0000256" key="1">
    <source>
        <dbReference type="SAM" id="Phobius"/>
    </source>
</evidence>
<evidence type="ECO:0000313" key="2">
    <source>
        <dbReference type="EMBL" id="SEL54714.1"/>
    </source>
</evidence>
<dbReference type="Proteomes" id="UP000198677">
    <property type="component" value="Unassembled WGS sequence"/>
</dbReference>
<name>A0A1H7R477_9NOCA</name>
<dbReference type="RefSeq" id="WP_281252183.1">
    <property type="nucleotide sequence ID" value="NZ_FOAW01000010.1"/>
</dbReference>
<gene>
    <name evidence="2" type="ORF">SAMN05444583_110132</name>
</gene>
<dbReference type="AlphaFoldDB" id="A0A1H7R477"/>
<keyword evidence="1" id="KW-0472">Membrane</keyword>
<organism evidence="2 3">
    <name type="scientific">Rhodococcus maanshanensis</name>
    <dbReference type="NCBI Taxonomy" id="183556"/>
    <lineage>
        <taxon>Bacteria</taxon>
        <taxon>Bacillati</taxon>
        <taxon>Actinomycetota</taxon>
        <taxon>Actinomycetes</taxon>
        <taxon>Mycobacteriales</taxon>
        <taxon>Nocardiaceae</taxon>
        <taxon>Rhodococcus</taxon>
    </lineage>
</organism>
<proteinExistence type="predicted"/>
<sequence>MGSTEADLQQIGTAAALIGGIGGVVAGVGSALGLLALAGAGSAA</sequence>
<reference evidence="3" key="1">
    <citation type="submission" date="2016-10" db="EMBL/GenBank/DDBJ databases">
        <authorList>
            <person name="Varghese N."/>
            <person name="Submissions S."/>
        </authorList>
    </citation>
    <scope>NUCLEOTIDE SEQUENCE [LARGE SCALE GENOMIC DNA]</scope>
    <source>
        <strain evidence="3">DSM 44675</strain>
    </source>
</reference>
<protein>
    <submittedName>
        <fullName evidence="2">Uncharacterized protein</fullName>
    </submittedName>
</protein>
<accession>A0A1H7R477</accession>
<feature type="transmembrane region" description="Helical" evidence="1">
    <location>
        <begin position="12"/>
        <end position="38"/>
    </location>
</feature>
<dbReference type="EMBL" id="FOAW01000010">
    <property type="protein sequence ID" value="SEL54714.1"/>
    <property type="molecule type" value="Genomic_DNA"/>
</dbReference>
<keyword evidence="3" id="KW-1185">Reference proteome</keyword>
<keyword evidence="1" id="KW-0812">Transmembrane</keyword>
<keyword evidence="1" id="KW-1133">Transmembrane helix</keyword>